<accession>A0A8H5L0M3</accession>
<dbReference type="PANTHER" id="PTHR24148">
    <property type="entry name" value="ANKYRIN REPEAT DOMAIN-CONTAINING PROTEIN 39 HOMOLOG-RELATED"/>
    <property type="match status" value="1"/>
</dbReference>
<gene>
    <name evidence="3" type="ORF">FPANT_8635</name>
</gene>
<evidence type="ECO:0000313" key="4">
    <source>
        <dbReference type="Proteomes" id="UP000544095"/>
    </source>
</evidence>
<dbReference type="AlphaFoldDB" id="A0A8H5L0M3"/>
<name>A0A8H5L0M3_9HYPO</name>
<evidence type="ECO:0000256" key="1">
    <source>
        <dbReference type="SAM" id="MobiDB-lite"/>
    </source>
</evidence>
<dbReference type="InterPro" id="IPR052895">
    <property type="entry name" value="HetReg/Transcr_Mod"/>
</dbReference>
<dbReference type="Pfam" id="PF06985">
    <property type="entry name" value="HET"/>
    <property type="match status" value="1"/>
</dbReference>
<comment type="caution">
    <text evidence="3">The sequence shown here is derived from an EMBL/GenBank/DDBJ whole genome shotgun (WGS) entry which is preliminary data.</text>
</comment>
<feature type="region of interest" description="Disordered" evidence="1">
    <location>
        <begin position="1"/>
        <end position="27"/>
    </location>
</feature>
<proteinExistence type="predicted"/>
<dbReference type="PANTHER" id="PTHR24148:SF82">
    <property type="entry name" value="HETEROKARYON INCOMPATIBILITY DOMAIN-CONTAINING PROTEIN"/>
    <property type="match status" value="1"/>
</dbReference>
<dbReference type="EMBL" id="JAAOAR010000443">
    <property type="protein sequence ID" value="KAF5582146.1"/>
    <property type="molecule type" value="Genomic_DNA"/>
</dbReference>
<feature type="compositionally biased region" description="Basic and acidic residues" evidence="1">
    <location>
        <begin position="1"/>
        <end position="21"/>
    </location>
</feature>
<dbReference type="InterPro" id="IPR010730">
    <property type="entry name" value="HET"/>
</dbReference>
<evidence type="ECO:0000313" key="3">
    <source>
        <dbReference type="EMBL" id="KAF5582146.1"/>
    </source>
</evidence>
<sequence length="564" mass="64233">MSDPEASRELPKSEVPKDIDAKGQSPSEEIFATPANEHFLKQHSYPDLNPLEYEIRLVHVFKKPGNDLIFCDFLPPQKLTDISKKYCTISYCAGSAEDTKPILLQGIEFNVFANLDCALRETLAYWSTINAKLACVLWVDQICINQYNDAERSHQVKFMKEIYLNSGGTFICLSTAEADKPGPNALSWFSQRDVHDLTLRHSSDINLADYVNGWNAFYNLIECPWWSRAWIRQEFACSEIAIFLYQKEAVQFSELGWLQALCHLDLHSTIHPRVDRFYGPLPPPAEIEKEMESPTKRQISAWESCCTAKDLLFQRSVFENDSLEYNMDIKKLAMLALDSKATDPRDKIFCQLGLAHRGYNIMPNYSKSNTLSRVLIDTAAKIIQFEGNLDILLYALHLVKSSSCRLPSWVPDWTSSKTSSFFTLGRLEVLSSLAVNDRTRHDTINLFRFRGSPEGGENSVLLVRGLRLDILKGLDKTIASSKGKHVVLENGYVVQCRVEAELGDEVWLLIGTSCPYILHPTKKGFRLISEVMAPGYHATRQLFFEEKQRRMHEGLEILKEISIV</sequence>
<dbReference type="Proteomes" id="UP000544095">
    <property type="component" value="Unassembled WGS sequence"/>
</dbReference>
<protein>
    <submittedName>
        <fullName evidence="3">Heterokaryon incompatibility 6 OR allele</fullName>
    </submittedName>
</protein>
<keyword evidence="4" id="KW-1185">Reference proteome</keyword>
<reference evidence="3 4" key="1">
    <citation type="submission" date="2020-05" db="EMBL/GenBank/DDBJ databases">
        <title>Identification and distribution of gene clusters putatively required for synthesis of sphingolipid metabolism inhibitors in phylogenetically diverse species of the filamentous fungus Fusarium.</title>
        <authorList>
            <person name="Kim H.-S."/>
            <person name="Busman M."/>
            <person name="Brown D.W."/>
            <person name="Divon H."/>
            <person name="Uhlig S."/>
            <person name="Proctor R.H."/>
        </authorList>
    </citation>
    <scope>NUCLEOTIDE SEQUENCE [LARGE SCALE GENOMIC DNA]</scope>
    <source>
        <strain evidence="3 4">NRRL 25211</strain>
    </source>
</reference>
<organism evidence="3 4">
    <name type="scientific">Fusarium pseudoanthophilum</name>
    <dbReference type="NCBI Taxonomy" id="48495"/>
    <lineage>
        <taxon>Eukaryota</taxon>
        <taxon>Fungi</taxon>
        <taxon>Dikarya</taxon>
        <taxon>Ascomycota</taxon>
        <taxon>Pezizomycotina</taxon>
        <taxon>Sordariomycetes</taxon>
        <taxon>Hypocreomycetidae</taxon>
        <taxon>Hypocreales</taxon>
        <taxon>Nectriaceae</taxon>
        <taxon>Fusarium</taxon>
        <taxon>Fusarium fujikuroi species complex</taxon>
    </lineage>
</organism>
<feature type="domain" description="Heterokaryon incompatibility" evidence="2">
    <location>
        <begin position="86"/>
        <end position="234"/>
    </location>
</feature>
<evidence type="ECO:0000259" key="2">
    <source>
        <dbReference type="Pfam" id="PF06985"/>
    </source>
</evidence>